<dbReference type="PANTHER" id="PTHR34948:SF2">
    <property type="entry name" value="TRIPHOSPHATE TUNNEL METALLOENZYME 3"/>
    <property type="match status" value="1"/>
</dbReference>
<feature type="domain" description="CYTH" evidence="1">
    <location>
        <begin position="78"/>
        <end position="276"/>
    </location>
</feature>
<gene>
    <name evidence="2" type="ORF">DTER00134_LOCUS12204</name>
</gene>
<proteinExistence type="predicted"/>
<dbReference type="GO" id="GO:0016462">
    <property type="term" value="F:pyrophosphatase activity"/>
    <property type="evidence" value="ECO:0007669"/>
    <property type="project" value="UniProtKB-ARBA"/>
</dbReference>
<evidence type="ECO:0000313" key="2">
    <source>
        <dbReference type="EMBL" id="CAE0497131.1"/>
    </source>
</evidence>
<dbReference type="SMART" id="SM01118">
    <property type="entry name" value="CYTH"/>
    <property type="match status" value="1"/>
</dbReference>
<dbReference type="SUPFAM" id="SSF55154">
    <property type="entry name" value="CYTH-like phosphatases"/>
    <property type="match status" value="1"/>
</dbReference>
<dbReference type="EMBL" id="HBIP01020520">
    <property type="protein sequence ID" value="CAE0497131.1"/>
    <property type="molecule type" value="Transcribed_RNA"/>
</dbReference>
<dbReference type="Gene3D" id="2.40.320.10">
    <property type="entry name" value="Hypothetical Protein Pfu-838710-001"/>
    <property type="match status" value="1"/>
</dbReference>
<dbReference type="CDD" id="cd07374">
    <property type="entry name" value="CYTH-like_Pase"/>
    <property type="match status" value="1"/>
</dbReference>
<organism evidence="2">
    <name type="scientific">Dunaliella tertiolecta</name>
    <name type="common">Green alga</name>
    <dbReference type="NCBI Taxonomy" id="3047"/>
    <lineage>
        <taxon>Eukaryota</taxon>
        <taxon>Viridiplantae</taxon>
        <taxon>Chlorophyta</taxon>
        <taxon>core chlorophytes</taxon>
        <taxon>Chlorophyceae</taxon>
        <taxon>CS clade</taxon>
        <taxon>Chlamydomonadales</taxon>
        <taxon>Dunaliellaceae</taxon>
        <taxon>Dunaliella</taxon>
    </lineage>
</organism>
<dbReference type="InterPro" id="IPR033469">
    <property type="entry name" value="CYTH-like_dom_sf"/>
</dbReference>
<name>A0A7S3QYJ1_DUNTE</name>
<reference evidence="2" key="1">
    <citation type="submission" date="2021-01" db="EMBL/GenBank/DDBJ databases">
        <authorList>
            <person name="Corre E."/>
            <person name="Pelletier E."/>
            <person name="Niang G."/>
            <person name="Scheremetjew M."/>
            <person name="Finn R."/>
            <person name="Kale V."/>
            <person name="Holt S."/>
            <person name="Cochrane G."/>
            <person name="Meng A."/>
            <person name="Brown T."/>
            <person name="Cohen L."/>
        </authorList>
    </citation>
    <scope>NUCLEOTIDE SEQUENCE</scope>
    <source>
        <strain evidence="2">CCMP1320</strain>
    </source>
</reference>
<dbReference type="AlphaFoldDB" id="A0A7S3QYJ1"/>
<dbReference type="Pfam" id="PF01928">
    <property type="entry name" value="CYTH"/>
    <property type="match status" value="1"/>
</dbReference>
<accession>A0A7S3QYJ1</accession>
<dbReference type="PANTHER" id="PTHR34948">
    <property type="entry name" value="OS08G0299200 PROTEIN"/>
    <property type="match status" value="1"/>
</dbReference>
<sequence length="276" mass="30730">MLVTRQLTPRLNSFVHAFKEAHKVGTQARGQRRVAASQASPAAATTTAAAAARTPCRASHFRRETVCCSSNRDQEVGPMEVEIKLRLPDRGAYDKVASLLASSKTASYAQENYFFDGDANQLEATHTVLRLRFYNGNDKATVTIKGKQVLDKGIGRASEVEEDVPDAATARQWLQEPSKMLEASPLVNQLKDKLGIQHLVGMGGFRNQRDVFQWEGETLELDQTSYDWGTMYEIEVETVNPEALRPKLETFLTSNAIQHSYSKSSKFGNFKNKSLL</sequence>
<protein>
    <recommendedName>
        <fullName evidence="1">CYTH domain-containing protein</fullName>
    </recommendedName>
</protein>
<dbReference type="PROSITE" id="PS51707">
    <property type="entry name" value="CYTH"/>
    <property type="match status" value="1"/>
</dbReference>
<dbReference type="InterPro" id="IPR023577">
    <property type="entry name" value="CYTH_domain"/>
</dbReference>
<evidence type="ECO:0000259" key="1">
    <source>
        <dbReference type="PROSITE" id="PS51707"/>
    </source>
</evidence>